<evidence type="ECO:0000256" key="4">
    <source>
        <dbReference type="ARBA" id="ARBA00022723"/>
    </source>
</evidence>
<dbReference type="PANTHER" id="PTHR43380">
    <property type="entry name" value="2-OXOISOVALERATE DEHYDROGENASE SUBUNIT ALPHA, MITOCHONDRIAL"/>
    <property type="match status" value="1"/>
</dbReference>
<comment type="similarity">
    <text evidence="3 9">Belongs to the BCKDHA family.</text>
</comment>
<gene>
    <name evidence="11" type="ORF">EDB81DRAFT_718089</name>
</gene>
<feature type="domain" description="Dehydrogenase E1 component" evidence="10">
    <location>
        <begin position="106"/>
        <end position="411"/>
    </location>
</feature>
<keyword evidence="9" id="KW-0786">Thiamine pyrophosphate</keyword>
<evidence type="ECO:0000256" key="7">
    <source>
        <dbReference type="ARBA" id="ARBA00023002"/>
    </source>
</evidence>
<dbReference type="CDD" id="cd02000">
    <property type="entry name" value="TPP_E1_PDC_ADC_BCADC"/>
    <property type="match status" value="1"/>
</dbReference>
<dbReference type="GO" id="GO:0009083">
    <property type="term" value="P:branched-chain amino acid catabolic process"/>
    <property type="evidence" value="ECO:0007669"/>
    <property type="project" value="TreeGrafter"/>
</dbReference>
<dbReference type="PANTHER" id="PTHR43380:SF1">
    <property type="entry name" value="2-OXOISOVALERATE DEHYDROGENASE SUBUNIT ALPHA, MITOCHONDRIAL"/>
    <property type="match status" value="1"/>
</dbReference>
<dbReference type="InterPro" id="IPR001017">
    <property type="entry name" value="DH_E1"/>
</dbReference>
<evidence type="ECO:0000256" key="9">
    <source>
        <dbReference type="RuleBase" id="RU365014"/>
    </source>
</evidence>
<evidence type="ECO:0000313" key="12">
    <source>
        <dbReference type="Proteomes" id="UP000738349"/>
    </source>
</evidence>
<dbReference type="GO" id="GO:0003863">
    <property type="term" value="F:branched-chain 2-oxo acid dehydrogenase activity"/>
    <property type="evidence" value="ECO:0007669"/>
    <property type="project" value="UniProtKB-EC"/>
</dbReference>
<evidence type="ECO:0000256" key="5">
    <source>
        <dbReference type="ARBA" id="ARBA00022946"/>
    </source>
</evidence>
<dbReference type="SUPFAM" id="SSF52518">
    <property type="entry name" value="Thiamin diphosphate-binding fold (THDP-binding)"/>
    <property type="match status" value="1"/>
</dbReference>
<reference evidence="11" key="1">
    <citation type="journal article" date="2021" name="Nat. Commun.">
        <title>Genetic determinants of endophytism in the Arabidopsis root mycobiome.</title>
        <authorList>
            <person name="Mesny F."/>
            <person name="Miyauchi S."/>
            <person name="Thiergart T."/>
            <person name="Pickel B."/>
            <person name="Atanasova L."/>
            <person name="Karlsson M."/>
            <person name="Huettel B."/>
            <person name="Barry K.W."/>
            <person name="Haridas S."/>
            <person name="Chen C."/>
            <person name="Bauer D."/>
            <person name="Andreopoulos W."/>
            <person name="Pangilinan J."/>
            <person name="LaButti K."/>
            <person name="Riley R."/>
            <person name="Lipzen A."/>
            <person name="Clum A."/>
            <person name="Drula E."/>
            <person name="Henrissat B."/>
            <person name="Kohler A."/>
            <person name="Grigoriev I.V."/>
            <person name="Martin F.M."/>
            <person name="Hacquard S."/>
        </authorList>
    </citation>
    <scope>NUCLEOTIDE SEQUENCE</scope>
    <source>
        <strain evidence="11">MPI-CAGE-AT-0147</strain>
    </source>
</reference>
<evidence type="ECO:0000256" key="1">
    <source>
        <dbReference type="ARBA" id="ARBA00001964"/>
    </source>
</evidence>
<evidence type="ECO:0000256" key="2">
    <source>
        <dbReference type="ARBA" id="ARBA00004305"/>
    </source>
</evidence>
<dbReference type="EMBL" id="JAGMUV010000006">
    <property type="protein sequence ID" value="KAH7152660.1"/>
    <property type="molecule type" value="Genomic_DNA"/>
</dbReference>
<comment type="cofactor">
    <cofactor evidence="1 9">
        <name>thiamine diphosphate</name>
        <dbReference type="ChEBI" id="CHEBI:58937"/>
    </cofactor>
</comment>
<dbReference type="Pfam" id="PF00676">
    <property type="entry name" value="E1_dh"/>
    <property type="match status" value="1"/>
</dbReference>
<dbReference type="InterPro" id="IPR050771">
    <property type="entry name" value="Alpha-ketoacid_DH_E1_comp"/>
</dbReference>
<dbReference type="FunFam" id="3.40.50.970:FF:000015">
    <property type="entry name" value="2-oxoisovalerate dehydrogenase subunit alpha"/>
    <property type="match status" value="1"/>
</dbReference>
<accession>A0A9P9F2Z7</accession>
<dbReference type="AlphaFoldDB" id="A0A9P9F2Z7"/>
<protein>
    <recommendedName>
        <fullName evidence="9">2-oxoisovalerate dehydrogenase subunit alpha</fullName>
        <ecNumber evidence="9">1.2.4.4</ecNumber>
    </recommendedName>
    <alternativeName>
        <fullName evidence="9">Branched-chain alpha-keto acid dehydrogenase E1 component alpha chain</fullName>
    </alternativeName>
</protein>
<dbReference type="EC" id="1.2.4.4" evidence="9"/>
<keyword evidence="8" id="KW-0496">Mitochondrion</keyword>
<feature type="non-terminal residue" evidence="11">
    <location>
        <position position="1"/>
    </location>
</feature>
<evidence type="ECO:0000256" key="8">
    <source>
        <dbReference type="ARBA" id="ARBA00023128"/>
    </source>
</evidence>
<keyword evidence="12" id="KW-1185">Reference proteome</keyword>
<dbReference type="InterPro" id="IPR029061">
    <property type="entry name" value="THDP-binding"/>
</dbReference>
<name>A0A9P9F2Z7_9HYPO</name>
<dbReference type="Gene3D" id="3.40.50.970">
    <property type="match status" value="1"/>
</dbReference>
<organism evidence="11 12">
    <name type="scientific">Dactylonectria macrodidyma</name>
    <dbReference type="NCBI Taxonomy" id="307937"/>
    <lineage>
        <taxon>Eukaryota</taxon>
        <taxon>Fungi</taxon>
        <taxon>Dikarya</taxon>
        <taxon>Ascomycota</taxon>
        <taxon>Pezizomycotina</taxon>
        <taxon>Sordariomycetes</taxon>
        <taxon>Hypocreomycetidae</taxon>
        <taxon>Hypocreales</taxon>
        <taxon>Nectriaceae</taxon>
        <taxon>Dactylonectria</taxon>
    </lineage>
</organism>
<dbReference type="GO" id="GO:0046872">
    <property type="term" value="F:metal ion binding"/>
    <property type="evidence" value="ECO:0007669"/>
    <property type="project" value="UniProtKB-KW"/>
</dbReference>
<comment type="catalytic activity">
    <reaction evidence="9">
        <text>N(6)-[(R)-lipoyl]-L-lysyl-[protein] + 3-methyl-2-oxobutanoate + H(+) = N(6)-[(R)-S(8)-2-methylpropanoyldihydrolipoyl]-L-lysyl-[protein] + CO2</text>
        <dbReference type="Rhea" id="RHEA:13457"/>
        <dbReference type="Rhea" id="RHEA-COMP:10474"/>
        <dbReference type="Rhea" id="RHEA-COMP:10497"/>
        <dbReference type="ChEBI" id="CHEBI:11851"/>
        <dbReference type="ChEBI" id="CHEBI:15378"/>
        <dbReference type="ChEBI" id="CHEBI:16526"/>
        <dbReference type="ChEBI" id="CHEBI:83099"/>
        <dbReference type="ChEBI" id="CHEBI:83142"/>
        <dbReference type="EC" id="1.2.4.4"/>
    </reaction>
</comment>
<comment type="caution">
    <text evidence="11">The sequence shown here is derived from an EMBL/GenBank/DDBJ whole genome shotgun (WGS) entry which is preliminary data.</text>
</comment>
<evidence type="ECO:0000313" key="11">
    <source>
        <dbReference type="EMBL" id="KAH7152660.1"/>
    </source>
</evidence>
<keyword evidence="5" id="KW-0809">Transit peptide</keyword>
<evidence type="ECO:0000256" key="3">
    <source>
        <dbReference type="ARBA" id="ARBA00008646"/>
    </source>
</evidence>
<keyword evidence="4" id="KW-0479">Metal-binding</keyword>
<evidence type="ECO:0000256" key="6">
    <source>
        <dbReference type="ARBA" id="ARBA00022958"/>
    </source>
</evidence>
<dbReference type="GO" id="GO:0005759">
    <property type="term" value="C:mitochondrial matrix"/>
    <property type="evidence" value="ECO:0007669"/>
    <property type="project" value="UniProtKB-SubCell"/>
</dbReference>
<comment type="function">
    <text evidence="9">The branched-chain alpha-keto dehydrogenase complex catalyzes the overall conversion of alpha-keto acids to acyl-CoA and CO(2). It contains multiple copies of three enzymatic components: branched-chain alpha-keto acid decarboxylase (E1), lipoamide acyltransferase (E2) and lipoamide dehydrogenase (E3).</text>
</comment>
<dbReference type="Proteomes" id="UP000738349">
    <property type="component" value="Unassembled WGS sequence"/>
</dbReference>
<sequence>MIWPRTFVGRRAAIKSLTSYRASYVQNSFPRWISISNVSHDAIRSQNPRFPGAIHSPLSTEMDWIVPSEVSPIPTYSIMNSSNVIEDESQLSAEIPDAQVLKWYHNMLTVNIMDGIMFEAQRHGRLSFYMVSAGEEAVMVGSAAALGPEDVITCQYREHGVFLQRGFELKDFMSQLAANHNDPGKGRNMPVHYSGRDKVGIHAVASTLGTQIPHATGAAYALKMKALEDPTKDPRVAVSYFGEGAASEGDFHGALNMAATQQCPVIFICRNNGFAISTPASEQYRGDGIASRGSGYGIEALRVDGTDIFAVYEATKTARRKALEDGGRPILLEFMSYRISHHSTSDDSSAYRSSDEVAHWKSPTRDPIARLRQWLEHKGLWSDAKDKETRVQIRKDVIHGLKLAEREKKPALSAIFDDVYAELTEEVKAQRQELKRIMTKYPEEYEFDRHVGGLGGL</sequence>
<dbReference type="OrthoDB" id="3845at2759"/>
<keyword evidence="6" id="KW-0630">Potassium</keyword>
<comment type="subcellular location">
    <subcellularLocation>
        <location evidence="2">Mitochondrion matrix</location>
    </subcellularLocation>
</comment>
<evidence type="ECO:0000259" key="10">
    <source>
        <dbReference type="Pfam" id="PF00676"/>
    </source>
</evidence>
<keyword evidence="7 9" id="KW-0560">Oxidoreductase</keyword>
<proteinExistence type="inferred from homology"/>